<organism evidence="1">
    <name type="scientific">bioreactor metagenome</name>
    <dbReference type="NCBI Taxonomy" id="1076179"/>
    <lineage>
        <taxon>unclassified sequences</taxon>
        <taxon>metagenomes</taxon>
        <taxon>ecological metagenomes</taxon>
    </lineage>
</organism>
<sequence>MAHGNAARFIQDKFQVCGGVGCGEVDFLPTLCKAKRDGSGNGGLTYAALAHGEDDALTLCRQFVYHIVQRMDMRSVQRLRMGAHMIGMQQSADVFKPRDVVGP</sequence>
<gene>
    <name evidence="1" type="ORF">SDC9_205950</name>
</gene>
<accession>A0A645J4C7</accession>
<protein>
    <submittedName>
        <fullName evidence="1">Uncharacterized protein</fullName>
    </submittedName>
</protein>
<dbReference type="AlphaFoldDB" id="A0A645J4C7"/>
<dbReference type="EMBL" id="VSSQ01130720">
    <property type="protein sequence ID" value="MPN58247.1"/>
    <property type="molecule type" value="Genomic_DNA"/>
</dbReference>
<comment type="caution">
    <text evidence="1">The sequence shown here is derived from an EMBL/GenBank/DDBJ whole genome shotgun (WGS) entry which is preliminary data.</text>
</comment>
<reference evidence="1" key="1">
    <citation type="submission" date="2019-08" db="EMBL/GenBank/DDBJ databases">
        <authorList>
            <person name="Kucharzyk K."/>
            <person name="Murdoch R.W."/>
            <person name="Higgins S."/>
            <person name="Loffler F."/>
        </authorList>
    </citation>
    <scope>NUCLEOTIDE SEQUENCE</scope>
</reference>
<evidence type="ECO:0000313" key="1">
    <source>
        <dbReference type="EMBL" id="MPN58247.1"/>
    </source>
</evidence>
<proteinExistence type="predicted"/>
<name>A0A645J4C7_9ZZZZ</name>